<dbReference type="InterPro" id="IPR000917">
    <property type="entry name" value="Sulfatase_N"/>
</dbReference>
<evidence type="ECO:0000313" key="6">
    <source>
        <dbReference type="EMBL" id="ARN57024.1"/>
    </source>
</evidence>
<feature type="domain" description="Sulfatase N-terminal" evidence="5">
    <location>
        <begin position="41"/>
        <end position="430"/>
    </location>
</feature>
<accession>A0A1W6LMP9</accession>
<dbReference type="PROSITE" id="PS00149">
    <property type="entry name" value="SULFATASE_2"/>
    <property type="match status" value="1"/>
</dbReference>
<dbReference type="InterPro" id="IPR017850">
    <property type="entry name" value="Alkaline_phosphatase_core_sf"/>
</dbReference>
<dbReference type="EC" id="3.1.6.1" evidence="6"/>
<evidence type="ECO:0000256" key="2">
    <source>
        <dbReference type="ARBA" id="ARBA00022723"/>
    </source>
</evidence>
<dbReference type="AlphaFoldDB" id="A0A1W6LMP9"/>
<evidence type="ECO:0000259" key="5">
    <source>
        <dbReference type="Pfam" id="PF00884"/>
    </source>
</evidence>
<dbReference type="RefSeq" id="WP_085755699.1">
    <property type="nucleotide sequence ID" value="NZ_CP021023.1"/>
</dbReference>
<dbReference type="EMBL" id="CP021023">
    <property type="protein sequence ID" value="ARN57024.1"/>
    <property type="molecule type" value="Genomic_DNA"/>
</dbReference>
<dbReference type="InterPro" id="IPR024607">
    <property type="entry name" value="Sulfatase_CS"/>
</dbReference>
<dbReference type="Gene3D" id="3.40.720.10">
    <property type="entry name" value="Alkaline Phosphatase, subunit A"/>
    <property type="match status" value="1"/>
</dbReference>
<evidence type="ECO:0000256" key="1">
    <source>
        <dbReference type="ARBA" id="ARBA00008779"/>
    </source>
</evidence>
<dbReference type="KEGG" id="pbp:STSP1_01418"/>
<name>A0A1W6LMP9_9BACT</name>
<evidence type="ECO:0000256" key="4">
    <source>
        <dbReference type="ARBA" id="ARBA00022837"/>
    </source>
</evidence>
<dbReference type="SUPFAM" id="SSF53649">
    <property type="entry name" value="Alkaline phosphatase-like"/>
    <property type="match status" value="1"/>
</dbReference>
<dbReference type="Pfam" id="PF00884">
    <property type="entry name" value="Sulfatase"/>
    <property type="match status" value="1"/>
</dbReference>
<proteinExistence type="inferred from homology"/>
<evidence type="ECO:0000256" key="3">
    <source>
        <dbReference type="ARBA" id="ARBA00022801"/>
    </source>
</evidence>
<organism evidence="6 7">
    <name type="scientific">Sedimentisphaera salicampi</name>
    <dbReference type="NCBI Taxonomy" id="1941349"/>
    <lineage>
        <taxon>Bacteria</taxon>
        <taxon>Pseudomonadati</taxon>
        <taxon>Planctomycetota</taxon>
        <taxon>Phycisphaerae</taxon>
        <taxon>Sedimentisphaerales</taxon>
        <taxon>Sedimentisphaeraceae</taxon>
        <taxon>Sedimentisphaera</taxon>
    </lineage>
</organism>
<comment type="similarity">
    <text evidence="1">Belongs to the sulfatase family.</text>
</comment>
<reference evidence="7" key="1">
    <citation type="submission" date="2017-04" db="EMBL/GenBank/DDBJ databases">
        <title>Comparative genomics and description of representatives of a novel lineage of planctomycetes thriving in anoxic sediments.</title>
        <authorList>
            <person name="Spring S."/>
            <person name="Bunk B."/>
            <person name="Sproer C."/>
        </authorList>
    </citation>
    <scope>NUCLEOTIDE SEQUENCE [LARGE SCALE GENOMIC DNA]</scope>
    <source>
        <strain evidence="7">ST-PulAB-D4</strain>
    </source>
</reference>
<keyword evidence="4" id="KW-0106">Calcium</keyword>
<gene>
    <name evidence="6" type="primary">atsA_27</name>
    <name evidence="6" type="ORF">STSP1_01418</name>
</gene>
<dbReference type="GO" id="GO:0046872">
    <property type="term" value="F:metal ion binding"/>
    <property type="evidence" value="ECO:0007669"/>
    <property type="project" value="UniProtKB-KW"/>
</dbReference>
<sequence>MKRRDFVKLAGSAFGAAFCSTVSGQTFFANSKMKVSKSDRPNIILILADDMGFADIGCYGSEVQTPNLDKLAAQGIRFTQFYNSARCCPTRASLLTGLHPHQAGIGWMTDKWAENQRENLNSPAYTDGLNKECITIAEGLKRGGYHTMMSGKWHVGEDRDRGHWPFQRGFDKSFSLIVGASSYFRMNPNVTVLNDKKIDANHDDFYITDEFTKYANKFIEEAAEEKQEPFFMYLAYTSPHWPLHARPEDIEKYRGKYKAAGGWPGVRAERFERMKKMGIIDPSWDISEPDQGVLDWSSVDQDEMDLRMAVYAAQIDSMDQNIGKLVEKLEELDIRDNTLIMFLADNGACAEHYNKKEGKIGSADSMTAYWQSWANVSNVPFRRYKHWAHEGGIATPLIANWPAQIKKHGMITPEPGHITDIMATCLDLADTAYPETYDGHQITPLEGKSLAPIFTKGTRPGHDYICVEHEGHRCCRKGKWKLVAVANEPWELYDMEADRTETNDLASEHPDKVAELEADYNTWAAKCNVRPPSYW</sequence>
<keyword evidence="3 6" id="KW-0378">Hydrolase</keyword>
<dbReference type="PANTHER" id="PTHR42693:SF53">
    <property type="entry name" value="ENDO-4-O-SULFATASE"/>
    <property type="match status" value="1"/>
</dbReference>
<dbReference type="PANTHER" id="PTHR42693">
    <property type="entry name" value="ARYLSULFATASE FAMILY MEMBER"/>
    <property type="match status" value="1"/>
</dbReference>
<dbReference type="InterPro" id="IPR050738">
    <property type="entry name" value="Sulfatase"/>
</dbReference>
<dbReference type="Proteomes" id="UP000193334">
    <property type="component" value="Chromosome"/>
</dbReference>
<evidence type="ECO:0000313" key="7">
    <source>
        <dbReference type="Proteomes" id="UP000193334"/>
    </source>
</evidence>
<protein>
    <submittedName>
        <fullName evidence="6">Arylsulfatase</fullName>
        <ecNumber evidence="6">3.1.6.1</ecNumber>
    </submittedName>
</protein>
<dbReference type="CDD" id="cd16025">
    <property type="entry name" value="PAS_like"/>
    <property type="match status" value="1"/>
</dbReference>
<keyword evidence="7" id="KW-1185">Reference proteome</keyword>
<dbReference type="FunFam" id="3.40.720.10:FF:000047">
    <property type="entry name" value="Arylsulfatase"/>
    <property type="match status" value="1"/>
</dbReference>
<dbReference type="Gene3D" id="3.30.1120.10">
    <property type="match status" value="1"/>
</dbReference>
<keyword evidence="2" id="KW-0479">Metal-binding</keyword>
<dbReference type="GO" id="GO:0004065">
    <property type="term" value="F:arylsulfatase activity"/>
    <property type="evidence" value="ECO:0007669"/>
    <property type="project" value="UniProtKB-EC"/>
</dbReference>